<protein>
    <recommendedName>
        <fullName evidence="9">C2H2-type domain-containing protein</fullName>
    </recommendedName>
</protein>
<keyword evidence="7" id="KW-0539">Nucleus</keyword>
<dbReference type="FunFam" id="3.30.160.60:FF:000065">
    <property type="entry name" value="B-cell CLL/lymphoma 6, member B"/>
    <property type="match status" value="1"/>
</dbReference>
<dbReference type="Gene3D" id="3.30.160.60">
    <property type="entry name" value="Classic Zinc Finger"/>
    <property type="match status" value="2"/>
</dbReference>
<organism evidence="10 11">
    <name type="scientific">Stylonychia lemnae</name>
    <name type="common">Ciliate</name>
    <dbReference type="NCBI Taxonomy" id="5949"/>
    <lineage>
        <taxon>Eukaryota</taxon>
        <taxon>Sar</taxon>
        <taxon>Alveolata</taxon>
        <taxon>Ciliophora</taxon>
        <taxon>Intramacronucleata</taxon>
        <taxon>Spirotrichea</taxon>
        <taxon>Stichotrichia</taxon>
        <taxon>Sporadotrichida</taxon>
        <taxon>Oxytrichidae</taxon>
        <taxon>Stylonychinae</taxon>
        <taxon>Stylonychia</taxon>
    </lineage>
</organism>
<evidence type="ECO:0000256" key="4">
    <source>
        <dbReference type="ARBA" id="ARBA00022833"/>
    </source>
</evidence>
<accession>A0A078AX85</accession>
<dbReference type="GO" id="GO:0008270">
    <property type="term" value="F:zinc ion binding"/>
    <property type="evidence" value="ECO:0007669"/>
    <property type="project" value="UniProtKB-KW"/>
</dbReference>
<keyword evidence="3 8" id="KW-0863">Zinc-finger</keyword>
<dbReference type="GO" id="GO:0006357">
    <property type="term" value="P:regulation of transcription by RNA polymerase II"/>
    <property type="evidence" value="ECO:0007669"/>
    <property type="project" value="TreeGrafter"/>
</dbReference>
<feature type="domain" description="C2H2-type" evidence="9">
    <location>
        <begin position="43"/>
        <end position="71"/>
    </location>
</feature>
<gene>
    <name evidence="10" type="primary">Contig1496.g58</name>
    <name evidence="10" type="ORF">STYLEM_16172</name>
</gene>
<dbReference type="InterPro" id="IPR051061">
    <property type="entry name" value="Zinc_finger_trans_reg"/>
</dbReference>
<dbReference type="InterPro" id="IPR036236">
    <property type="entry name" value="Znf_C2H2_sf"/>
</dbReference>
<dbReference type="Pfam" id="PF00096">
    <property type="entry name" value="zf-C2H2"/>
    <property type="match status" value="3"/>
</dbReference>
<evidence type="ECO:0000313" key="11">
    <source>
        <dbReference type="Proteomes" id="UP000039865"/>
    </source>
</evidence>
<keyword evidence="2" id="KW-0479">Metal-binding</keyword>
<dbReference type="Proteomes" id="UP000039865">
    <property type="component" value="Unassembled WGS sequence"/>
</dbReference>
<dbReference type="SMART" id="SM00355">
    <property type="entry name" value="ZnF_C2H2"/>
    <property type="match status" value="3"/>
</dbReference>
<evidence type="ECO:0000256" key="2">
    <source>
        <dbReference type="ARBA" id="ARBA00022723"/>
    </source>
</evidence>
<keyword evidence="6" id="KW-0804">Transcription</keyword>
<dbReference type="PROSITE" id="PS00028">
    <property type="entry name" value="ZINC_FINGER_C2H2_1"/>
    <property type="match status" value="2"/>
</dbReference>
<evidence type="ECO:0000256" key="1">
    <source>
        <dbReference type="ARBA" id="ARBA00004123"/>
    </source>
</evidence>
<dbReference type="PANTHER" id="PTHR46179:SF13">
    <property type="entry name" value="C2H2-TYPE DOMAIN-CONTAINING PROTEIN"/>
    <property type="match status" value="1"/>
</dbReference>
<keyword evidence="5" id="KW-0805">Transcription regulation</keyword>
<proteinExistence type="predicted"/>
<keyword evidence="4" id="KW-0862">Zinc</keyword>
<comment type="subcellular location">
    <subcellularLocation>
        <location evidence="1">Nucleus</location>
    </subcellularLocation>
</comment>
<feature type="domain" description="C2H2-type" evidence="9">
    <location>
        <begin position="72"/>
        <end position="100"/>
    </location>
</feature>
<dbReference type="OrthoDB" id="294241at2759"/>
<dbReference type="AlphaFoldDB" id="A0A078AX85"/>
<evidence type="ECO:0000256" key="6">
    <source>
        <dbReference type="ARBA" id="ARBA00023163"/>
    </source>
</evidence>
<evidence type="ECO:0000256" key="7">
    <source>
        <dbReference type="ARBA" id="ARBA00023242"/>
    </source>
</evidence>
<evidence type="ECO:0000256" key="3">
    <source>
        <dbReference type="ARBA" id="ARBA00022771"/>
    </source>
</evidence>
<dbReference type="EMBL" id="CCKQ01015257">
    <property type="protein sequence ID" value="CDW87070.1"/>
    <property type="molecule type" value="Genomic_DNA"/>
</dbReference>
<name>A0A078AX85_STYLE</name>
<dbReference type="SUPFAM" id="SSF57667">
    <property type="entry name" value="beta-beta-alpha zinc fingers"/>
    <property type="match status" value="1"/>
</dbReference>
<feature type="domain" description="C2H2-type" evidence="9">
    <location>
        <begin position="219"/>
        <end position="248"/>
    </location>
</feature>
<evidence type="ECO:0000259" key="9">
    <source>
        <dbReference type="PROSITE" id="PS50157"/>
    </source>
</evidence>
<dbReference type="InterPro" id="IPR013087">
    <property type="entry name" value="Znf_C2H2_type"/>
</dbReference>
<reference evidence="10 11" key="1">
    <citation type="submission" date="2014-06" db="EMBL/GenBank/DDBJ databases">
        <authorList>
            <person name="Swart Estienne"/>
        </authorList>
    </citation>
    <scope>NUCLEOTIDE SEQUENCE [LARGE SCALE GENOMIC DNA]</scope>
    <source>
        <strain evidence="10 11">130c</strain>
    </source>
</reference>
<keyword evidence="11" id="KW-1185">Reference proteome</keyword>
<evidence type="ECO:0000256" key="8">
    <source>
        <dbReference type="PROSITE-ProRule" id="PRU00042"/>
    </source>
</evidence>
<evidence type="ECO:0000313" key="10">
    <source>
        <dbReference type="EMBL" id="CDW87070.1"/>
    </source>
</evidence>
<dbReference type="InParanoid" id="A0A078AX85"/>
<dbReference type="PROSITE" id="PS50157">
    <property type="entry name" value="ZINC_FINGER_C2H2_2"/>
    <property type="match status" value="3"/>
</dbReference>
<sequence>MINFQESIDDQNIQENTLQPVIKGNSISSEKSSSKSTVISHNYFCQDCQVSFQKPSKLRRHIQNVHEEIRPFKCDDCGQTYKRKEHLTRHQSSVHASERLLDCPYRDTEGCLLRFPNRDQQRKHIQRKHEKKLYCEICYQEELRDKINPEVEDLAENEEAKDKFEENEEVKSLINDSEYEEYISIKEEKSEQKLVAGPIFFTKKSQLKKHMSEYHDEGYECVGHCGKKFAKKKLLQAHLARIKKNLKKKNAKIYNYAEDEISYDARLMKLNSSSIHEQDEESKSEFSQMTMRQDPYKRTKIDYSGLAGDESIDQSMIHQLCSAGKDGKKIEEDQQSIYSIDRFLNLNGQRKESFHSRFELLSPRNKQLMICNACGKIQGLSQKSFHFKQHIRRCTGIKCKKQISKTSLYIQDHRDLKIEQTVQNTKDEGMISSNMIL</sequence>
<dbReference type="PANTHER" id="PTHR46179">
    <property type="entry name" value="ZINC FINGER PROTEIN"/>
    <property type="match status" value="1"/>
</dbReference>
<evidence type="ECO:0000256" key="5">
    <source>
        <dbReference type="ARBA" id="ARBA00023015"/>
    </source>
</evidence>
<dbReference type="GO" id="GO:0005634">
    <property type="term" value="C:nucleus"/>
    <property type="evidence" value="ECO:0007669"/>
    <property type="project" value="UniProtKB-SubCell"/>
</dbReference>